<evidence type="ECO:0000313" key="2">
    <source>
        <dbReference type="Proteomes" id="UP000216164"/>
    </source>
</evidence>
<dbReference type="InterPro" id="IPR011042">
    <property type="entry name" value="6-blade_b-propeller_TolB-like"/>
</dbReference>
<dbReference type="Gene3D" id="2.40.10.500">
    <property type="match status" value="1"/>
</dbReference>
<organism evidence="1 2">
    <name type="scientific">Ralstonia solanacearum K60</name>
    <dbReference type="NCBI Taxonomy" id="1091042"/>
    <lineage>
        <taxon>Bacteria</taxon>
        <taxon>Pseudomonadati</taxon>
        <taxon>Pseudomonadota</taxon>
        <taxon>Betaproteobacteria</taxon>
        <taxon>Burkholderiales</taxon>
        <taxon>Burkholderiaceae</taxon>
        <taxon>Ralstonia</taxon>
        <taxon>Ralstonia solanacearum species complex</taxon>
    </lineage>
</organism>
<evidence type="ECO:0008006" key="3">
    <source>
        <dbReference type="Google" id="ProtNLM"/>
    </source>
</evidence>
<dbReference type="GO" id="GO:0008270">
    <property type="term" value="F:zinc ion binding"/>
    <property type="evidence" value="ECO:0007669"/>
    <property type="project" value="UniProtKB-KW"/>
</dbReference>
<name>A0AAP7ZIS2_RALSL</name>
<proteinExistence type="predicted"/>
<dbReference type="PANTHER" id="PTHR24104:SF25">
    <property type="entry name" value="PROTEIN LIN-41"/>
    <property type="match status" value="1"/>
</dbReference>
<sequence>MDFPTAHALLRDRHRWRGSTLGVAPDDDSNLVLAQIPAPTDGKAVNIATSLPYTREVSGIAAGPCQALFVADTAHDRLLWIDGQCNAQAWLPPAPVNLTGAPGTFKTPRALACAAEALLVADSGNARIQSLAFPQLEANLTCTAWSEPVSLAIDSKQRVLVIDAATKTLHRMSASGKADAAFDTAVATSGRLAQPLFVACDNDDRVLVADVQHNEVLVFDTNGAVLHSLPGTAGWLPGALATWGAQVYVADASSGSIAVFTNSATAARHLGNINGWQGPVTALAVGADGTLYIKPGLDALFYRFASNAAYLASGILSAGPFDAGEDRQWERAFADCVVPTGTSVAFEVATADSDAVAPAPGDWVLLPAPDALLSRFTPGGRRFAWLRLTLASTDSTVTPRVRQAHLATASEDYLDYLPLTYRYNDDGPDGFLSRWLRLIRSEFSGIEALLDDIPRVADPQFIPAGSLAWLAQWFGLELPQIADNAQHRALVARAVNLMARRGTPQSIATFVALHTGIEPVIVEGFTDRRIWVLGQNSLLDFDTRLAPLDPLGMIVPDPARDAGCCSAAAPLTVAEPRSPCANARATPAQAVPVLAIGRAVVGESGPLAEYQIGLPLFAEDAYRFCVVVDAYRASDPQIVLEIRRIVEREKPAHTDWRLDLIAPELRVGFQSRIGIDAIVGGDPPPRALGSAQLCITTNLPLSDVARVGNATLDGSLSLT</sequence>
<dbReference type="Gene3D" id="2.120.10.30">
    <property type="entry name" value="TolB, C-terminal domain"/>
    <property type="match status" value="1"/>
</dbReference>
<dbReference type="PANTHER" id="PTHR24104">
    <property type="entry name" value="E3 UBIQUITIN-PROTEIN LIGASE NHLRC1-RELATED"/>
    <property type="match status" value="1"/>
</dbReference>
<reference evidence="1 2" key="1">
    <citation type="submission" date="2017-04" db="EMBL/GenBank/DDBJ databases">
        <title>Genome Announcement: Closed genomes of Ralstonia solanacearum strains K60, UW551, and UW700.</title>
        <authorList>
            <person name="Hayes M."/>
            <person name="Macintyre A.M."/>
            <person name="Allen C."/>
        </authorList>
    </citation>
    <scope>NUCLEOTIDE SEQUENCE [LARGE SCALE GENOMIC DNA]</scope>
    <source>
        <strain evidence="1 2">UW25</strain>
    </source>
</reference>
<dbReference type="SUPFAM" id="SSF101898">
    <property type="entry name" value="NHL repeat"/>
    <property type="match status" value="1"/>
</dbReference>
<comment type="caution">
    <text evidence="1">The sequence shown here is derived from an EMBL/GenBank/DDBJ whole genome shotgun (WGS) entry which is preliminary data.</text>
</comment>
<dbReference type="RefSeq" id="WP_094394899.1">
    <property type="nucleotide sequence ID" value="NZ_NCTK01000002.1"/>
</dbReference>
<dbReference type="InterPro" id="IPR006521">
    <property type="entry name" value="Tail_protein_I"/>
</dbReference>
<protein>
    <recommendedName>
        <fullName evidence="3">Phage tail protein</fullName>
    </recommendedName>
</protein>
<accession>A0AAP7ZIS2</accession>
<dbReference type="AlphaFoldDB" id="A0AAP7ZIS2"/>
<dbReference type="Pfam" id="PF09684">
    <property type="entry name" value="Tail_P2_I"/>
    <property type="match status" value="1"/>
</dbReference>
<gene>
    <name evidence="1" type="ORF">B7R77_20880</name>
</gene>
<dbReference type="NCBIfam" id="TIGR02242">
    <property type="entry name" value="tail_TIGR02242"/>
    <property type="match status" value="1"/>
</dbReference>
<dbReference type="EMBL" id="NCTK01000002">
    <property type="protein sequence ID" value="OYQ09381.1"/>
    <property type="molecule type" value="Genomic_DNA"/>
</dbReference>
<dbReference type="Proteomes" id="UP000216164">
    <property type="component" value="Unassembled WGS sequence"/>
</dbReference>
<dbReference type="InterPro" id="IPR050952">
    <property type="entry name" value="TRIM-NHL_E3_ligases"/>
</dbReference>
<dbReference type="InterPro" id="IPR011748">
    <property type="entry name" value="Unchr_phage_tail-like"/>
</dbReference>
<evidence type="ECO:0000313" key="1">
    <source>
        <dbReference type="EMBL" id="OYQ09381.1"/>
    </source>
</evidence>